<comment type="subcellular location">
    <subcellularLocation>
        <location evidence="1">Cell membrane</location>
        <topology evidence="1">Multi-pass membrane protein</topology>
    </subcellularLocation>
</comment>
<accession>A0ABM7Q1L2</accession>
<keyword evidence="4 6" id="KW-1133">Transmembrane helix</keyword>
<proteinExistence type="predicted"/>
<reference evidence="8 9" key="1">
    <citation type="submission" date="2021-03" db="EMBL/GenBank/DDBJ databases">
        <title>Complete Genome Sequences of Two Lysobacter Strains Isolated from Sea Water (Lysobacter caseinilyticus) and Soil (Lysobacter helvus) in South Korea.</title>
        <authorList>
            <person name="Watanabe Y."/>
            <person name="Arakawa K."/>
        </authorList>
    </citation>
    <scope>NUCLEOTIDE SEQUENCE [LARGE SCALE GENOMIC DNA]</scope>
    <source>
        <strain evidence="8 9">KVB24</strain>
    </source>
</reference>
<feature type="transmembrane region" description="Helical" evidence="6">
    <location>
        <begin position="25"/>
        <end position="44"/>
    </location>
</feature>
<organism evidence="8 9">
    <name type="scientific">Noviluteimonas caseinilytica</name>
    <dbReference type="NCBI Taxonomy" id="2675101"/>
    <lineage>
        <taxon>Bacteria</taxon>
        <taxon>Pseudomonadati</taxon>
        <taxon>Pseudomonadota</taxon>
        <taxon>Gammaproteobacteria</taxon>
        <taxon>Lysobacterales</taxon>
        <taxon>Lysobacteraceae</taxon>
        <taxon>Noviluteimonas</taxon>
    </lineage>
</organism>
<dbReference type="EMBL" id="AP024545">
    <property type="protein sequence ID" value="BCT91035.1"/>
    <property type="molecule type" value="Genomic_DNA"/>
</dbReference>
<evidence type="ECO:0000313" key="8">
    <source>
        <dbReference type="EMBL" id="BCT91035.1"/>
    </source>
</evidence>
<evidence type="ECO:0000256" key="5">
    <source>
        <dbReference type="ARBA" id="ARBA00023136"/>
    </source>
</evidence>
<protein>
    <recommendedName>
        <fullName evidence="7">RDD domain-containing protein</fullName>
    </recommendedName>
</protein>
<evidence type="ECO:0000313" key="9">
    <source>
        <dbReference type="Proteomes" id="UP000681317"/>
    </source>
</evidence>
<evidence type="ECO:0000259" key="7">
    <source>
        <dbReference type="Pfam" id="PF06271"/>
    </source>
</evidence>
<dbReference type="PANTHER" id="PTHR36115">
    <property type="entry name" value="PROLINE-RICH ANTIGEN HOMOLOG-RELATED"/>
    <property type="match status" value="1"/>
</dbReference>
<keyword evidence="9" id="KW-1185">Reference proteome</keyword>
<evidence type="ECO:0000256" key="3">
    <source>
        <dbReference type="ARBA" id="ARBA00022692"/>
    </source>
</evidence>
<sequence>MVVGAKVVDAQTGATISTGRAIARYLGYFVSLIGLCVGYLWVGFDPKKQGWHDHIAGTVVVRKRPTVVFEQA</sequence>
<evidence type="ECO:0000256" key="4">
    <source>
        <dbReference type="ARBA" id="ARBA00022989"/>
    </source>
</evidence>
<keyword evidence="3 6" id="KW-0812">Transmembrane</keyword>
<evidence type="ECO:0000256" key="2">
    <source>
        <dbReference type="ARBA" id="ARBA00022475"/>
    </source>
</evidence>
<feature type="domain" description="RDD" evidence="7">
    <location>
        <begin position="1"/>
        <end position="57"/>
    </location>
</feature>
<dbReference type="InterPro" id="IPR051791">
    <property type="entry name" value="Pra-immunoreactive"/>
</dbReference>
<name>A0ABM7Q1L2_9GAMM</name>
<dbReference type="Pfam" id="PF06271">
    <property type="entry name" value="RDD"/>
    <property type="match status" value="1"/>
</dbReference>
<keyword evidence="2" id="KW-1003">Cell membrane</keyword>
<dbReference type="InterPro" id="IPR010432">
    <property type="entry name" value="RDD"/>
</dbReference>
<keyword evidence="5 6" id="KW-0472">Membrane</keyword>
<gene>
    <name evidence="8" type="ORF">LYSCAS_00590</name>
</gene>
<dbReference type="Proteomes" id="UP000681317">
    <property type="component" value="Chromosome"/>
</dbReference>
<evidence type="ECO:0000256" key="6">
    <source>
        <dbReference type="SAM" id="Phobius"/>
    </source>
</evidence>
<evidence type="ECO:0000256" key="1">
    <source>
        <dbReference type="ARBA" id="ARBA00004651"/>
    </source>
</evidence>